<evidence type="ECO:0000313" key="9">
    <source>
        <dbReference type="EMBL" id="AOZ47355.1"/>
    </source>
</evidence>
<dbReference type="EMBL" id="CP015970">
    <property type="protein sequence ID" value="AOZ47355.1"/>
    <property type="molecule type" value="Genomic_DNA"/>
</dbReference>
<comment type="similarity">
    <text evidence="1 6">Belongs to the acylphosphatase family.</text>
</comment>
<evidence type="ECO:0000259" key="7">
    <source>
        <dbReference type="PROSITE" id="PS51160"/>
    </source>
</evidence>
<evidence type="ECO:0000256" key="3">
    <source>
        <dbReference type="ARBA" id="ARBA00015991"/>
    </source>
</evidence>
<dbReference type="InterPro" id="IPR001792">
    <property type="entry name" value="Acylphosphatase-like_dom"/>
</dbReference>
<comment type="catalytic activity">
    <reaction evidence="4 5">
        <text>an acyl phosphate + H2O = a carboxylate + phosphate + H(+)</text>
        <dbReference type="Rhea" id="RHEA:14965"/>
        <dbReference type="ChEBI" id="CHEBI:15377"/>
        <dbReference type="ChEBI" id="CHEBI:15378"/>
        <dbReference type="ChEBI" id="CHEBI:29067"/>
        <dbReference type="ChEBI" id="CHEBI:43474"/>
        <dbReference type="ChEBI" id="CHEBI:59918"/>
        <dbReference type="EC" id="3.6.1.7"/>
    </reaction>
</comment>
<organism evidence="8 10">
    <name type="scientific">Acidipropionibacterium acidipropionici</name>
    <dbReference type="NCBI Taxonomy" id="1748"/>
    <lineage>
        <taxon>Bacteria</taxon>
        <taxon>Bacillati</taxon>
        <taxon>Actinomycetota</taxon>
        <taxon>Actinomycetes</taxon>
        <taxon>Propionibacteriales</taxon>
        <taxon>Propionibacteriaceae</taxon>
        <taxon>Acidipropionibacterium</taxon>
    </lineage>
</organism>
<dbReference type="Gene3D" id="3.30.70.100">
    <property type="match status" value="1"/>
</dbReference>
<feature type="active site" evidence="5">
    <location>
        <position position="40"/>
    </location>
</feature>
<dbReference type="Pfam" id="PF00708">
    <property type="entry name" value="Acylphosphatase"/>
    <property type="match status" value="1"/>
</dbReference>
<dbReference type="PRINTS" id="PR00112">
    <property type="entry name" value="ACYLPHPHTASE"/>
</dbReference>
<evidence type="ECO:0000256" key="4">
    <source>
        <dbReference type="ARBA" id="ARBA00047645"/>
    </source>
</evidence>
<proteinExistence type="inferred from homology"/>
<dbReference type="RefSeq" id="WP_015068981.1">
    <property type="nucleotide sequence ID" value="NZ_CP014352.1"/>
</dbReference>
<keyword evidence="11" id="KW-1185">Reference proteome</keyword>
<protein>
    <recommendedName>
        <fullName evidence="3 5">acylphosphatase</fullName>
        <ecNumber evidence="2 5">3.6.1.7</ecNumber>
    </recommendedName>
</protein>
<feature type="domain" description="Acylphosphatase-like" evidence="7">
    <location>
        <begin position="7"/>
        <end position="93"/>
    </location>
</feature>
<reference evidence="8 10" key="2">
    <citation type="submission" date="2016-02" db="EMBL/GenBank/DDBJ databases">
        <title>Complete Genome Sequence of Propionibacterium acidipropionici ATCC 55737.</title>
        <authorList>
            <person name="Luna Flores C.H."/>
            <person name="Nielsen L.K."/>
            <person name="Marcellin E."/>
        </authorList>
    </citation>
    <scope>NUCLEOTIDE SEQUENCE [LARGE SCALE GENOMIC DNA]</scope>
    <source>
        <strain evidence="8 10">ATCC 55737</strain>
    </source>
</reference>
<sequence>MSEQTIHVHAVVKGIVQGVGFRYYTQAKAQQLGVNGTVANRYDGTVECELEGPAYAVNAMVEWLHDGPSSATVTGLHTNEREVQGLRGFEITG</sequence>
<dbReference type="SUPFAM" id="SSF54975">
    <property type="entry name" value="Acylphosphatase/BLUF domain-like"/>
    <property type="match status" value="1"/>
</dbReference>
<dbReference type="EMBL" id="CP014352">
    <property type="protein sequence ID" value="AMS05891.1"/>
    <property type="molecule type" value="Genomic_DNA"/>
</dbReference>
<evidence type="ECO:0000256" key="2">
    <source>
        <dbReference type="ARBA" id="ARBA00012150"/>
    </source>
</evidence>
<dbReference type="InterPro" id="IPR020456">
    <property type="entry name" value="Acylphosphatase"/>
</dbReference>
<evidence type="ECO:0000256" key="1">
    <source>
        <dbReference type="ARBA" id="ARBA00005614"/>
    </source>
</evidence>
<dbReference type="PROSITE" id="PS00150">
    <property type="entry name" value="ACYLPHOSPHATASE_1"/>
    <property type="match status" value="1"/>
</dbReference>
<accession>A0AAC9FCA6</accession>
<dbReference type="OMA" id="VGFRWSM"/>
<evidence type="ECO:0000313" key="11">
    <source>
        <dbReference type="Proteomes" id="UP000178666"/>
    </source>
</evidence>
<gene>
    <name evidence="9" type="ORF">A8L58_12460</name>
    <name evidence="8" type="ORF">AXH35_11020</name>
</gene>
<evidence type="ECO:0000256" key="6">
    <source>
        <dbReference type="RuleBase" id="RU004168"/>
    </source>
</evidence>
<name>A0AAC9FCA6_9ACTN</name>
<dbReference type="InterPro" id="IPR036046">
    <property type="entry name" value="Acylphosphatase-like_dom_sf"/>
</dbReference>
<dbReference type="EC" id="3.6.1.7" evidence="2 5"/>
<evidence type="ECO:0000256" key="5">
    <source>
        <dbReference type="PROSITE-ProRule" id="PRU00520"/>
    </source>
</evidence>
<keyword evidence="5" id="KW-0378">Hydrolase</keyword>
<dbReference type="PANTHER" id="PTHR47268">
    <property type="entry name" value="ACYLPHOSPHATASE"/>
    <property type="match status" value="1"/>
</dbReference>
<evidence type="ECO:0000313" key="10">
    <source>
        <dbReference type="Proteomes" id="UP000075221"/>
    </source>
</evidence>
<dbReference type="GO" id="GO:0003998">
    <property type="term" value="F:acylphosphatase activity"/>
    <property type="evidence" value="ECO:0007669"/>
    <property type="project" value="UniProtKB-EC"/>
</dbReference>
<dbReference type="PANTHER" id="PTHR47268:SF4">
    <property type="entry name" value="ACYLPHOSPHATASE"/>
    <property type="match status" value="1"/>
</dbReference>
<reference evidence="9 11" key="1">
    <citation type="journal article" date="2016" name="Plant Dis.">
        <title>Improved production of propionic acid using genome shuffling.</title>
        <authorList>
            <person name="Luna-Flores C.H."/>
            <person name="Palfreyman R.W."/>
            <person name="Kromer J.O."/>
            <person name="Nielsen L.K."/>
            <person name="Marcellin E."/>
        </authorList>
    </citation>
    <scope>NUCLEOTIDE SEQUENCE [LARGE SCALE GENOMIC DNA]</scope>
    <source>
        <strain evidence="9 11">F3E8</strain>
    </source>
</reference>
<dbReference type="PROSITE" id="PS51160">
    <property type="entry name" value="ACYLPHOSPHATASE_3"/>
    <property type="match status" value="1"/>
</dbReference>
<dbReference type="InterPro" id="IPR017968">
    <property type="entry name" value="Acylphosphatase_CS"/>
</dbReference>
<evidence type="ECO:0000313" key="8">
    <source>
        <dbReference type="EMBL" id="AMS05891.1"/>
    </source>
</evidence>
<dbReference type="Proteomes" id="UP000075221">
    <property type="component" value="Chromosome"/>
</dbReference>
<dbReference type="Proteomes" id="UP000178666">
    <property type="component" value="Chromosome"/>
</dbReference>
<feature type="active site" evidence="5">
    <location>
        <position position="22"/>
    </location>
</feature>
<dbReference type="AlphaFoldDB" id="A0AAC9FCA6"/>